<evidence type="ECO:0000313" key="3">
    <source>
        <dbReference type="Proteomes" id="UP000503462"/>
    </source>
</evidence>
<keyword evidence="1" id="KW-0812">Transmembrane</keyword>
<accession>A0A6H0XQD8</accession>
<dbReference type="EMBL" id="CP051140">
    <property type="protein sequence ID" value="QIW96828.1"/>
    <property type="molecule type" value="Genomic_DNA"/>
</dbReference>
<keyword evidence="1" id="KW-0472">Membrane</keyword>
<proteinExistence type="predicted"/>
<gene>
    <name evidence="2" type="ORF">AMS68_002346</name>
</gene>
<keyword evidence="1" id="KW-1133">Transmembrane helix</keyword>
<organism evidence="2 3">
    <name type="scientific">Peltaster fructicola</name>
    <dbReference type="NCBI Taxonomy" id="286661"/>
    <lineage>
        <taxon>Eukaryota</taxon>
        <taxon>Fungi</taxon>
        <taxon>Dikarya</taxon>
        <taxon>Ascomycota</taxon>
        <taxon>Pezizomycotina</taxon>
        <taxon>Dothideomycetes</taxon>
        <taxon>Dothideomycetes incertae sedis</taxon>
        <taxon>Peltaster</taxon>
    </lineage>
</organism>
<evidence type="ECO:0000256" key="1">
    <source>
        <dbReference type="SAM" id="Phobius"/>
    </source>
</evidence>
<keyword evidence="3" id="KW-1185">Reference proteome</keyword>
<sequence>MSETTNFCEDHFTTESNKQNYAQMVAEIGWPLLRLVIAIVVIRTVYVEWQLRCQTRELVYYVFYLLLAMTTVSSWRSELFSEIYHGAITYSSSMKKLIVLWLLYLTINILTDAIWVRLRLIKALPDTATSHGGGHGGIAPSLSPLLLSAFVVTLKLVARLQETIERVD</sequence>
<dbReference type="Proteomes" id="UP000503462">
    <property type="component" value="Chromosome 2"/>
</dbReference>
<feature type="transmembrane region" description="Helical" evidence="1">
    <location>
        <begin position="28"/>
        <end position="46"/>
    </location>
</feature>
<evidence type="ECO:0000313" key="2">
    <source>
        <dbReference type="EMBL" id="QIW96828.1"/>
    </source>
</evidence>
<reference evidence="2 3" key="1">
    <citation type="journal article" date="2016" name="Sci. Rep.">
        <title>Peltaster fructicola genome reveals evolution from an invasive phytopathogen to an ectophytic parasite.</title>
        <authorList>
            <person name="Xu C."/>
            <person name="Chen H."/>
            <person name="Gleason M.L."/>
            <person name="Xu J.R."/>
            <person name="Liu H."/>
            <person name="Zhang R."/>
            <person name="Sun G."/>
        </authorList>
    </citation>
    <scope>NUCLEOTIDE SEQUENCE [LARGE SCALE GENOMIC DNA]</scope>
    <source>
        <strain evidence="2 3">LNHT1506</strain>
    </source>
</reference>
<name>A0A6H0XQD8_9PEZI</name>
<feature type="transmembrane region" description="Helical" evidence="1">
    <location>
        <begin position="97"/>
        <end position="118"/>
    </location>
</feature>
<feature type="transmembrane region" description="Helical" evidence="1">
    <location>
        <begin position="138"/>
        <end position="158"/>
    </location>
</feature>
<feature type="transmembrane region" description="Helical" evidence="1">
    <location>
        <begin position="58"/>
        <end position="76"/>
    </location>
</feature>
<protein>
    <submittedName>
        <fullName evidence="2">Uncharacterized protein</fullName>
    </submittedName>
</protein>
<dbReference type="AlphaFoldDB" id="A0A6H0XQD8"/>